<reference evidence="5" key="1">
    <citation type="submission" date="2023-03" db="EMBL/GenBank/DDBJ databases">
        <authorList>
            <person name="Julca I."/>
        </authorList>
    </citation>
    <scope>NUCLEOTIDE SEQUENCE</scope>
</reference>
<dbReference type="CDD" id="cd06464">
    <property type="entry name" value="ACD_sHsps-like"/>
    <property type="match status" value="1"/>
</dbReference>
<dbReference type="InterPro" id="IPR002068">
    <property type="entry name" value="A-crystallin/Hsp20_dom"/>
</dbReference>
<dbReference type="SUPFAM" id="SSF49764">
    <property type="entry name" value="HSP20-like chaperones"/>
    <property type="match status" value="1"/>
</dbReference>
<accession>A0AAV1CN81</accession>
<dbReference type="GO" id="GO:0009408">
    <property type="term" value="P:response to heat"/>
    <property type="evidence" value="ECO:0007669"/>
    <property type="project" value="InterPro"/>
</dbReference>
<dbReference type="InterPro" id="IPR044587">
    <property type="entry name" value="HSP21-like"/>
</dbReference>
<name>A0AAV1CN81_OLDCO</name>
<evidence type="ECO:0000256" key="3">
    <source>
        <dbReference type="RuleBase" id="RU003616"/>
    </source>
</evidence>
<evidence type="ECO:0000256" key="1">
    <source>
        <dbReference type="ARBA" id="ARBA00023016"/>
    </source>
</evidence>
<dbReference type="AlphaFoldDB" id="A0AAV1CN81"/>
<feature type="domain" description="SHSP" evidence="4">
    <location>
        <begin position="118"/>
        <end position="235"/>
    </location>
</feature>
<comment type="similarity">
    <text evidence="2 3">Belongs to the small heat shock protein (HSP20) family.</text>
</comment>
<keyword evidence="1" id="KW-0346">Stress response</keyword>
<evidence type="ECO:0000313" key="6">
    <source>
        <dbReference type="Proteomes" id="UP001161247"/>
    </source>
</evidence>
<dbReference type="Pfam" id="PF00011">
    <property type="entry name" value="HSP20"/>
    <property type="match status" value="1"/>
</dbReference>
<dbReference type="PANTHER" id="PTHR46733">
    <property type="entry name" value="26.5 KDA HEAT SHOCK PROTEIN, MITOCHONDRIAL"/>
    <property type="match status" value="1"/>
</dbReference>
<evidence type="ECO:0000313" key="5">
    <source>
        <dbReference type="EMBL" id="CAI9096770.1"/>
    </source>
</evidence>
<dbReference type="Gene3D" id="2.60.40.790">
    <property type="match status" value="1"/>
</dbReference>
<evidence type="ECO:0000259" key="4">
    <source>
        <dbReference type="PROSITE" id="PS01031"/>
    </source>
</evidence>
<evidence type="ECO:0000256" key="2">
    <source>
        <dbReference type="PROSITE-ProRule" id="PRU00285"/>
    </source>
</evidence>
<protein>
    <submittedName>
        <fullName evidence="5">OLC1v1032983C1</fullName>
    </submittedName>
</protein>
<dbReference type="InterPro" id="IPR008978">
    <property type="entry name" value="HSP20-like_chaperone"/>
</dbReference>
<sequence length="235" mass="25952">MSLARLVLRNLQQKSALASSSSVFNSAQKQRLGTTTTSTTATSSGFRRWFSSAAAGEETPAVKEVAVSDRDSNKKFKLFPRSSSKRGRSLWRRDPLDFPPALSGLGNALVQATENISKLLGKLSPSGLMGRVRKQDDCYKLQYCVPGLTKDDVKVFVEDGVLIIKGSRVEEEHESDDDADGWSGLNYFGFYDASIMLPDDAKVDEIKAEMKNGVLTIVIPRDERLKKDVKEIRVS</sequence>
<gene>
    <name evidence="5" type="ORF">OLC1_LOCUS7440</name>
</gene>
<dbReference type="EMBL" id="OX459119">
    <property type="protein sequence ID" value="CAI9096770.1"/>
    <property type="molecule type" value="Genomic_DNA"/>
</dbReference>
<dbReference type="PANTHER" id="PTHR46733:SF3">
    <property type="entry name" value="26.5 KDA HEAT SHOCK PROTEIN, MITOCHONDRIAL"/>
    <property type="match status" value="1"/>
</dbReference>
<organism evidence="5 6">
    <name type="scientific">Oldenlandia corymbosa var. corymbosa</name>
    <dbReference type="NCBI Taxonomy" id="529605"/>
    <lineage>
        <taxon>Eukaryota</taxon>
        <taxon>Viridiplantae</taxon>
        <taxon>Streptophyta</taxon>
        <taxon>Embryophyta</taxon>
        <taxon>Tracheophyta</taxon>
        <taxon>Spermatophyta</taxon>
        <taxon>Magnoliopsida</taxon>
        <taxon>eudicotyledons</taxon>
        <taxon>Gunneridae</taxon>
        <taxon>Pentapetalae</taxon>
        <taxon>asterids</taxon>
        <taxon>lamiids</taxon>
        <taxon>Gentianales</taxon>
        <taxon>Rubiaceae</taxon>
        <taxon>Rubioideae</taxon>
        <taxon>Spermacoceae</taxon>
        <taxon>Hedyotis-Oldenlandia complex</taxon>
        <taxon>Oldenlandia</taxon>
    </lineage>
</organism>
<keyword evidence="6" id="KW-1185">Reference proteome</keyword>
<proteinExistence type="inferred from homology"/>
<dbReference type="PROSITE" id="PS01031">
    <property type="entry name" value="SHSP"/>
    <property type="match status" value="1"/>
</dbReference>
<dbReference type="Proteomes" id="UP001161247">
    <property type="component" value="Chromosome 2"/>
</dbReference>